<dbReference type="SUPFAM" id="SSF52087">
    <property type="entry name" value="CRAL/TRIO domain"/>
    <property type="match status" value="1"/>
</dbReference>
<accession>A0A9N8HXE9</accession>
<dbReference type="PANTHER" id="PTHR45824:SF29">
    <property type="entry name" value="GH16843P"/>
    <property type="match status" value="1"/>
</dbReference>
<dbReference type="InterPro" id="IPR001251">
    <property type="entry name" value="CRAL-TRIO_dom"/>
</dbReference>
<dbReference type="OrthoDB" id="49106at2759"/>
<evidence type="ECO:0000256" key="1">
    <source>
        <dbReference type="SAM" id="MobiDB-lite"/>
    </source>
</evidence>
<dbReference type="GO" id="GO:0008526">
    <property type="term" value="F:phosphatidylinositol transfer activity"/>
    <property type="evidence" value="ECO:0007669"/>
    <property type="project" value="TreeGrafter"/>
</dbReference>
<organism evidence="3 4">
    <name type="scientific">Seminavis robusta</name>
    <dbReference type="NCBI Taxonomy" id="568900"/>
    <lineage>
        <taxon>Eukaryota</taxon>
        <taxon>Sar</taxon>
        <taxon>Stramenopiles</taxon>
        <taxon>Ochrophyta</taxon>
        <taxon>Bacillariophyta</taxon>
        <taxon>Bacillariophyceae</taxon>
        <taxon>Bacillariophycidae</taxon>
        <taxon>Naviculales</taxon>
        <taxon>Naviculaceae</taxon>
        <taxon>Seminavis</taxon>
    </lineage>
</organism>
<evidence type="ECO:0000313" key="3">
    <source>
        <dbReference type="EMBL" id="CAB9529346.1"/>
    </source>
</evidence>
<dbReference type="PANTHER" id="PTHR45824">
    <property type="entry name" value="GH16843P"/>
    <property type="match status" value="1"/>
</dbReference>
<feature type="domain" description="CRAL-TRIO" evidence="2">
    <location>
        <begin position="160"/>
        <end position="313"/>
    </location>
</feature>
<dbReference type="EMBL" id="CAICTM010002471">
    <property type="protein sequence ID" value="CAB9529346.1"/>
    <property type="molecule type" value="Genomic_DNA"/>
</dbReference>
<dbReference type="Gene3D" id="3.40.525.10">
    <property type="entry name" value="CRAL-TRIO lipid binding domain"/>
    <property type="match status" value="1"/>
</dbReference>
<dbReference type="Proteomes" id="UP001153069">
    <property type="component" value="Unassembled WGS sequence"/>
</dbReference>
<gene>
    <name evidence="3" type="ORF">SEMRO_2473_G328710.1</name>
</gene>
<feature type="compositionally biased region" description="Acidic residues" evidence="1">
    <location>
        <begin position="1"/>
        <end position="15"/>
    </location>
</feature>
<dbReference type="InterPro" id="IPR052578">
    <property type="entry name" value="PI_Transfer_CRAL-TRIO"/>
</dbReference>
<reference evidence="3" key="1">
    <citation type="submission" date="2020-06" db="EMBL/GenBank/DDBJ databases">
        <authorList>
            <consortium name="Plant Systems Biology data submission"/>
        </authorList>
    </citation>
    <scope>NUCLEOTIDE SEQUENCE</scope>
    <source>
        <strain evidence="3">D6</strain>
    </source>
</reference>
<feature type="region of interest" description="Disordered" evidence="1">
    <location>
        <begin position="1"/>
        <end position="20"/>
    </location>
</feature>
<name>A0A9N8HXE9_9STRA</name>
<sequence>MSIDDEFHDAEEDFQDATGTAYPELTKEIVHEILESPIPYANDEEKETCQRMVEELSPEEQTTAACTSYAYWFAMTTLEEEPSEQDTLKMARREARRHLVASAHDEQAAMDRLRACLQFRKERRLDLLRVMYSTSPSSSNNSQQLTPEEEGLQIKYRANIEEELKLRQPFFVRGKDRDNRAVAVRMGRQSSETNQEGYITTMLYVAERAIAATEFHSRGTQEKVLGVMDFEGYSSSNAPPMWAIKESLSSLQNHYPERLKTAIITEPAFWMKATYNLLYPLMSEDTRDKVQMAYGEAKEETIRKLIAPEQAMPFMMPEAKLVSPFDADKFLNHVPFHCLYDD</sequence>
<dbReference type="SMART" id="SM00516">
    <property type="entry name" value="SEC14"/>
    <property type="match status" value="1"/>
</dbReference>
<dbReference type="Pfam" id="PF00650">
    <property type="entry name" value="CRAL_TRIO"/>
    <property type="match status" value="1"/>
</dbReference>
<comment type="caution">
    <text evidence="3">The sequence shown here is derived from an EMBL/GenBank/DDBJ whole genome shotgun (WGS) entry which is preliminary data.</text>
</comment>
<dbReference type="PROSITE" id="PS50191">
    <property type="entry name" value="CRAL_TRIO"/>
    <property type="match status" value="1"/>
</dbReference>
<evidence type="ECO:0000313" key="4">
    <source>
        <dbReference type="Proteomes" id="UP001153069"/>
    </source>
</evidence>
<protein>
    <submittedName>
        <fullName evidence="3">CRAL TRIO domain protein</fullName>
    </submittedName>
</protein>
<dbReference type="AlphaFoldDB" id="A0A9N8HXE9"/>
<dbReference type="InterPro" id="IPR036865">
    <property type="entry name" value="CRAL-TRIO_dom_sf"/>
</dbReference>
<proteinExistence type="predicted"/>
<keyword evidence="4" id="KW-1185">Reference proteome</keyword>
<evidence type="ECO:0000259" key="2">
    <source>
        <dbReference type="PROSITE" id="PS50191"/>
    </source>
</evidence>
<dbReference type="CDD" id="cd00170">
    <property type="entry name" value="SEC14"/>
    <property type="match status" value="1"/>
</dbReference>